<dbReference type="PANTHER" id="PTHR46390:SF1">
    <property type="entry name" value="MANNOSE-1-PHOSPHATE GUANYLYLTRANSFERASE"/>
    <property type="match status" value="1"/>
</dbReference>
<keyword evidence="4" id="KW-1185">Reference proteome</keyword>
<protein>
    <submittedName>
        <fullName evidence="3">Sugar phosphate nucleotidyltransferase</fullName>
    </submittedName>
</protein>
<feature type="domain" description="Nucleotidyl transferase" evidence="1">
    <location>
        <begin position="2"/>
        <end position="273"/>
    </location>
</feature>
<name>A0ABT2URG1_9BACL</name>
<dbReference type="CDD" id="cd02509">
    <property type="entry name" value="GDP-M1P_Guanylyltransferase"/>
    <property type="match status" value="1"/>
</dbReference>
<dbReference type="Pfam" id="PF00483">
    <property type="entry name" value="NTP_transferase"/>
    <property type="match status" value="1"/>
</dbReference>
<sequence>MKVVIMAGGKGNRFWPRSTEEVPKQFLALTSNNTMLQETYQRFLRWIPAGDIYVATVQKYTQLVLEQLKELDSRQLIIEPEQRDTAPCMALIARHFLQEGQDEPFVTVPSDQYIGDDEAYIQAIEQAVEAARQEGVIVTLGIVPTRPETGYGYIEAIGKAQDDGRAYRVKRFIEKPDLEKATKLVHMANVYWNCGIFAWRPSTIADYLEQFEPDMSRLISLSDEQLEQLYPLLPKVSVDYAILEKADLIYCIPVRFGWDDVGTWTALTRLYPSDEQGNLIGGSVHMLRAGDNIVFSDKQKTLVIGVADLIIVSTPEGLLVCPKSDEQTIKQALLEMERIREQQQDPQ</sequence>
<evidence type="ECO:0000259" key="2">
    <source>
        <dbReference type="Pfam" id="PF22640"/>
    </source>
</evidence>
<dbReference type="InterPro" id="IPR029044">
    <property type="entry name" value="Nucleotide-diphossugar_trans"/>
</dbReference>
<evidence type="ECO:0000313" key="4">
    <source>
        <dbReference type="Proteomes" id="UP001652445"/>
    </source>
</evidence>
<dbReference type="Gene3D" id="3.90.550.10">
    <property type="entry name" value="Spore Coat Polysaccharide Biosynthesis Protein SpsA, Chain A"/>
    <property type="match status" value="1"/>
</dbReference>
<dbReference type="InterPro" id="IPR005835">
    <property type="entry name" value="NTP_transferase_dom"/>
</dbReference>
<dbReference type="InterPro" id="IPR049577">
    <property type="entry name" value="GMPP_N"/>
</dbReference>
<dbReference type="PANTHER" id="PTHR46390">
    <property type="entry name" value="MANNOSE-1-PHOSPHATE GUANYLYLTRANSFERASE"/>
    <property type="match status" value="1"/>
</dbReference>
<evidence type="ECO:0000259" key="1">
    <source>
        <dbReference type="Pfam" id="PF00483"/>
    </source>
</evidence>
<dbReference type="InterPro" id="IPR051161">
    <property type="entry name" value="Mannose-6P_isomerase_type2"/>
</dbReference>
<dbReference type="RefSeq" id="WP_262687432.1">
    <property type="nucleotide sequence ID" value="NZ_JAOQIO010000107.1"/>
</dbReference>
<accession>A0ABT2URG1</accession>
<dbReference type="Pfam" id="PF22640">
    <property type="entry name" value="ManC_GMP_beta-helix"/>
    <property type="match status" value="1"/>
</dbReference>
<organism evidence="3 4">
    <name type="scientific">Paenibacillus baimaensis</name>
    <dbReference type="NCBI Taxonomy" id="2982185"/>
    <lineage>
        <taxon>Bacteria</taxon>
        <taxon>Bacillati</taxon>
        <taxon>Bacillota</taxon>
        <taxon>Bacilli</taxon>
        <taxon>Bacillales</taxon>
        <taxon>Paenibacillaceae</taxon>
        <taxon>Paenibacillus</taxon>
    </lineage>
</organism>
<comment type="caution">
    <text evidence="3">The sequence shown here is derived from an EMBL/GenBank/DDBJ whole genome shotgun (WGS) entry which is preliminary data.</text>
</comment>
<dbReference type="SUPFAM" id="SSF53448">
    <property type="entry name" value="Nucleotide-diphospho-sugar transferases"/>
    <property type="match status" value="1"/>
</dbReference>
<dbReference type="EMBL" id="JAOQIO010000107">
    <property type="protein sequence ID" value="MCU6796586.1"/>
    <property type="molecule type" value="Genomic_DNA"/>
</dbReference>
<gene>
    <name evidence="3" type="ORF">OB236_31125</name>
</gene>
<feature type="domain" description="MannoseP isomerase/GMP-like beta-helix" evidence="2">
    <location>
        <begin position="291"/>
        <end position="332"/>
    </location>
</feature>
<dbReference type="Proteomes" id="UP001652445">
    <property type="component" value="Unassembled WGS sequence"/>
</dbReference>
<dbReference type="SUPFAM" id="SSF159283">
    <property type="entry name" value="Guanosine diphospho-D-mannose pyrophosphorylase/mannose-6-phosphate isomerase linker domain"/>
    <property type="match status" value="1"/>
</dbReference>
<proteinExistence type="predicted"/>
<dbReference type="InterPro" id="IPR054566">
    <property type="entry name" value="ManC/GMP-like_b-helix"/>
</dbReference>
<evidence type="ECO:0000313" key="3">
    <source>
        <dbReference type="EMBL" id="MCU6796586.1"/>
    </source>
</evidence>
<reference evidence="3 4" key="1">
    <citation type="submission" date="2022-09" db="EMBL/GenBank/DDBJ databases">
        <authorList>
            <person name="Han X.L."/>
            <person name="Wang Q."/>
            <person name="Lu T."/>
        </authorList>
    </citation>
    <scope>NUCLEOTIDE SEQUENCE [LARGE SCALE GENOMIC DNA]</scope>
    <source>
        <strain evidence="3 4">WQ 127069</strain>
    </source>
</reference>